<dbReference type="EMBL" id="JBBPCO010000002">
    <property type="protein sequence ID" value="MEK8088775.1"/>
    <property type="molecule type" value="Genomic_DNA"/>
</dbReference>
<reference evidence="2 3" key="1">
    <citation type="submission" date="2024-04" db="EMBL/GenBank/DDBJ databases">
        <authorList>
            <person name="Abashina T."/>
            <person name="Shaikin A."/>
        </authorList>
    </citation>
    <scope>NUCLEOTIDE SEQUENCE [LARGE SCALE GENOMIC DNA]</scope>
    <source>
        <strain evidence="2 3">AAFK</strain>
    </source>
</reference>
<feature type="region of interest" description="Disordered" evidence="1">
    <location>
        <begin position="1"/>
        <end position="22"/>
    </location>
</feature>
<evidence type="ECO:0000256" key="1">
    <source>
        <dbReference type="SAM" id="MobiDB-lite"/>
    </source>
</evidence>
<dbReference type="Proteomes" id="UP001446205">
    <property type="component" value="Unassembled WGS sequence"/>
</dbReference>
<gene>
    <name evidence="2" type="ORF">WOB96_03270</name>
</gene>
<dbReference type="RefSeq" id="WP_341369840.1">
    <property type="nucleotide sequence ID" value="NZ_JBBPCO010000002.1"/>
</dbReference>
<organism evidence="2 3">
    <name type="scientific">Thermithiobacillus plumbiphilus</name>
    <dbReference type="NCBI Taxonomy" id="1729899"/>
    <lineage>
        <taxon>Bacteria</taxon>
        <taxon>Pseudomonadati</taxon>
        <taxon>Pseudomonadota</taxon>
        <taxon>Acidithiobacillia</taxon>
        <taxon>Acidithiobacillales</taxon>
        <taxon>Thermithiobacillaceae</taxon>
        <taxon>Thermithiobacillus</taxon>
    </lineage>
</organism>
<proteinExistence type="predicted"/>
<keyword evidence="3" id="KW-1185">Reference proteome</keyword>
<accession>A0ABU9D5F1</accession>
<name>A0ABU9D5F1_9PROT</name>
<evidence type="ECO:0000313" key="3">
    <source>
        <dbReference type="Proteomes" id="UP001446205"/>
    </source>
</evidence>
<sequence length="380" mass="43624">MPSTKDITDQVLSPGLDNTGQPVHWQASESAARDREIGLDRILGFLHCLKQEVDRYYAGHPEHYTDYEDLYYAASQIHDSERGEYDNPAILPFIERIQTELRALPNIGPGETEIPLQALAAAATRYIRDIVWQMLIGKPESVDPMASIKGACEDPQLQRIDLFSLNHDMVLERYMESQGIAFTEGFDAPRQGIRYWNPDLFKSPDFHVRLFKLHGSVNWFRLHDDHYGELIGIPANWKYQKNLNARPGTAHPAEGAPLFLAGTFNKMLQYINDIYADLHYQFRYTLRESRHLFVCGYSFGDKGINTRIIEWMHQGDDKLMIVAHPDPEDMKLKARPGIARYWESWQEQGKVCFLPKGIEEVSWEEIRQRCGPTPASADGT</sequence>
<protein>
    <submittedName>
        <fullName evidence="2">SIR2 family protein</fullName>
    </submittedName>
</protein>
<evidence type="ECO:0000313" key="2">
    <source>
        <dbReference type="EMBL" id="MEK8088775.1"/>
    </source>
</evidence>
<comment type="caution">
    <text evidence="2">The sequence shown here is derived from an EMBL/GenBank/DDBJ whole genome shotgun (WGS) entry which is preliminary data.</text>
</comment>
<dbReference type="Pfam" id="PF13289">
    <property type="entry name" value="SIR2_2"/>
    <property type="match status" value="1"/>
</dbReference>